<dbReference type="SUPFAM" id="SSF50370">
    <property type="entry name" value="Ricin B-like lectins"/>
    <property type="match status" value="1"/>
</dbReference>
<evidence type="ECO:0000313" key="14">
    <source>
        <dbReference type="Proteomes" id="UP000548476"/>
    </source>
</evidence>
<feature type="binding site" evidence="9">
    <location>
        <position position="40"/>
    </location>
    <ligand>
        <name>ATP</name>
        <dbReference type="ChEBI" id="CHEBI:30616"/>
    </ligand>
</feature>
<keyword evidence="5" id="KW-0418">Kinase</keyword>
<dbReference type="InterPro" id="IPR035992">
    <property type="entry name" value="Ricin_B-like_lectins"/>
</dbReference>
<feature type="domain" description="Protein kinase" evidence="12">
    <location>
        <begin position="11"/>
        <end position="273"/>
    </location>
</feature>
<comment type="catalytic activity">
    <reaction evidence="7">
        <text>L-threonyl-[protein] + ATP = O-phospho-L-threonyl-[protein] + ADP + H(+)</text>
        <dbReference type="Rhea" id="RHEA:46608"/>
        <dbReference type="Rhea" id="RHEA-COMP:11060"/>
        <dbReference type="Rhea" id="RHEA-COMP:11605"/>
        <dbReference type="ChEBI" id="CHEBI:15378"/>
        <dbReference type="ChEBI" id="CHEBI:30013"/>
        <dbReference type="ChEBI" id="CHEBI:30616"/>
        <dbReference type="ChEBI" id="CHEBI:61977"/>
        <dbReference type="ChEBI" id="CHEBI:456216"/>
        <dbReference type="EC" id="2.7.11.1"/>
    </reaction>
</comment>
<keyword evidence="14" id="KW-1185">Reference proteome</keyword>
<dbReference type="EC" id="2.7.11.1" evidence="1"/>
<evidence type="ECO:0000256" key="5">
    <source>
        <dbReference type="ARBA" id="ARBA00022777"/>
    </source>
</evidence>
<comment type="catalytic activity">
    <reaction evidence="8">
        <text>L-seryl-[protein] + ATP = O-phospho-L-seryl-[protein] + ADP + H(+)</text>
        <dbReference type="Rhea" id="RHEA:17989"/>
        <dbReference type="Rhea" id="RHEA-COMP:9863"/>
        <dbReference type="Rhea" id="RHEA-COMP:11604"/>
        <dbReference type="ChEBI" id="CHEBI:15378"/>
        <dbReference type="ChEBI" id="CHEBI:29999"/>
        <dbReference type="ChEBI" id="CHEBI:30616"/>
        <dbReference type="ChEBI" id="CHEBI:83421"/>
        <dbReference type="ChEBI" id="CHEBI:456216"/>
        <dbReference type="EC" id="2.7.11.1"/>
    </reaction>
</comment>
<name>A0A841FEZ7_9ACTN</name>
<evidence type="ECO:0000256" key="6">
    <source>
        <dbReference type="ARBA" id="ARBA00022840"/>
    </source>
</evidence>
<evidence type="ECO:0000256" key="11">
    <source>
        <dbReference type="SAM" id="Phobius"/>
    </source>
</evidence>
<evidence type="ECO:0000256" key="10">
    <source>
        <dbReference type="SAM" id="MobiDB-lite"/>
    </source>
</evidence>
<organism evidence="13 14">
    <name type="scientific">Phytomonospora endophytica</name>
    <dbReference type="NCBI Taxonomy" id="714109"/>
    <lineage>
        <taxon>Bacteria</taxon>
        <taxon>Bacillati</taxon>
        <taxon>Actinomycetota</taxon>
        <taxon>Actinomycetes</taxon>
        <taxon>Micromonosporales</taxon>
        <taxon>Micromonosporaceae</taxon>
        <taxon>Phytomonospora</taxon>
    </lineage>
</organism>
<dbReference type="CDD" id="cd14014">
    <property type="entry name" value="STKc_PknB_like"/>
    <property type="match status" value="1"/>
</dbReference>
<dbReference type="Gene3D" id="1.10.510.10">
    <property type="entry name" value="Transferase(Phosphotransferase) domain 1"/>
    <property type="match status" value="1"/>
</dbReference>
<evidence type="ECO:0000259" key="12">
    <source>
        <dbReference type="PROSITE" id="PS50011"/>
    </source>
</evidence>
<reference evidence="13 14" key="1">
    <citation type="submission" date="2020-08" db="EMBL/GenBank/DDBJ databases">
        <title>Genomic Encyclopedia of Type Strains, Phase IV (KMG-IV): sequencing the most valuable type-strain genomes for metagenomic binning, comparative biology and taxonomic classification.</title>
        <authorList>
            <person name="Goeker M."/>
        </authorList>
    </citation>
    <scope>NUCLEOTIDE SEQUENCE [LARGE SCALE GENOMIC DNA]</scope>
    <source>
        <strain evidence="13 14">YIM 65646</strain>
    </source>
</reference>
<sequence>MTPGRLLAERYRLDERIGTGGMGDVWRAADVVLHRTVAIKILHPMLARDTRFRHRFTAEARTVAGLRAPGIVALHDAREDVDEHGDVTAYLVMEFVPGTTLADLLDRHGRLSPARTMRIIAQVAASLDTAHRAGIVHRDIKPGNIILGDNGEATLIDFGIAHGHGDPGLTATGLVMGTPSYASPEQLRDETLTGLSDVYSLGVVAYECLAGRTPFAASNPAAILTGHLHHEPPPLPVEVPGDVAALVGRTLAKHPSRRPPGAAALARECRVILAAPATEAMPARPAEPTTVPIRVEPPTRSVAEQARPHGRRVPVLLVSLLLIIAVAAAATWALNRRGGNGKGGEQPDAAASSPSVVHDVTDEPTPIMNAENERCLDIGAAGFSTLECDAELFQDFTFTGSEGVYTFADEGGKCARLDPESDGHAIIAGDCGEPDEWTVTWLRTEGDWDVWNFASVGGTAGFCLTAGAGERVKARDCTGGVDQEWRTKATES</sequence>
<dbReference type="GO" id="GO:0045717">
    <property type="term" value="P:negative regulation of fatty acid biosynthetic process"/>
    <property type="evidence" value="ECO:0007669"/>
    <property type="project" value="UniProtKB-ARBA"/>
</dbReference>
<dbReference type="SMART" id="SM00220">
    <property type="entry name" value="S_TKc"/>
    <property type="match status" value="1"/>
</dbReference>
<dbReference type="Pfam" id="PF00069">
    <property type="entry name" value="Pkinase"/>
    <property type="match status" value="1"/>
</dbReference>
<dbReference type="EMBL" id="JACHGT010000007">
    <property type="protein sequence ID" value="MBB6035881.1"/>
    <property type="molecule type" value="Genomic_DNA"/>
</dbReference>
<proteinExistence type="predicted"/>
<dbReference type="SUPFAM" id="SSF56112">
    <property type="entry name" value="Protein kinase-like (PK-like)"/>
    <property type="match status" value="1"/>
</dbReference>
<dbReference type="Gene3D" id="3.30.200.20">
    <property type="entry name" value="Phosphorylase Kinase, domain 1"/>
    <property type="match status" value="1"/>
</dbReference>
<keyword evidence="4 9" id="KW-0547">Nucleotide-binding</keyword>
<keyword evidence="2" id="KW-0723">Serine/threonine-protein kinase</keyword>
<evidence type="ECO:0000256" key="2">
    <source>
        <dbReference type="ARBA" id="ARBA00022527"/>
    </source>
</evidence>
<keyword evidence="11" id="KW-0812">Transmembrane</keyword>
<dbReference type="PROSITE" id="PS50011">
    <property type="entry name" value="PROTEIN_KINASE_DOM"/>
    <property type="match status" value="1"/>
</dbReference>
<dbReference type="InterPro" id="IPR000719">
    <property type="entry name" value="Prot_kinase_dom"/>
</dbReference>
<dbReference type="GO" id="GO:0005524">
    <property type="term" value="F:ATP binding"/>
    <property type="evidence" value="ECO:0007669"/>
    <property type="project" value="UniProtKB-UniRule"/>
</dbReference>
<dbReference type="PANTHER" id="PTHR43289:SF6">
    <property type="entry name" value="SERINE_THREONINE-PROTEIN KINASE NEKL-3"/>
    <property type="match status" value="1"/>
</dbReference>
<keyword evidence="3 13" id="KW-0808">Transferase</keyword>
<dbReference type="FunFam" id="1.10.510.10:FF:000021">
    <property type="entry name" value="Serine/threonine protein kinase"/>
    <property type="match status" value="1"/>
</dbReference>
<dbReference type="GO" id="GO:0004674">
    <property type="term" value="F:protein serine/threonine kinase activity"/>
    <property type="evidence" value="ECO:0007669"/>
    <property type="project" value="UniProtKB-KW"/>
</dbReference>
<dbReference type="Proteomes" id="UP000548476">
    <property type="component" value="Unassembled WGS sequence"/>
</dbReference>
<dbReference type="FunFam" id="3.30.200.20:FF:000035">
    <property type="entry name" value="Serine/threonine protein kinase Stk1"/>
    <property type="match status" value="1"/>
</dbReference>
<gene>
    <name evidence="13" type="ORF">HNR73_003745</name>
</gene>
<comment type="caution">
    <text evidence="13">The sequence shown here is derived from an EMBL/GenBank/DDBJ whole genome shotgun (WGS) entry which is preliminary data.</text>
</comment>
<dbReference type="AlphaFoldDB" id="A0A841FEZ7"/>
<accession>A0A841FEZ7</accession>
<dbReference type="InterPro" id="IPR008271">
    <property type="entry name" value="Ser/Thr_kinase_AS"/>
</dbReference>
<keyword evidence="6 9" id="KW-0067">ATP-binding</keyword>
<evidence type="ECO:0000256" key="9">
    <source>
        <dbReference type="PROSITE-ProRule" id="PRU10141"/>
    </source>
</evidence>
<evidence type="ECO:0000256" key="8">
    <source>
        <dbReference type="ARBA" id="ARBA00048679"/>
    </source>
</evidence>
<feature type="transmembrane region" description="Helical" evidence="11">
    <location>
        <begin position="313"/>
        <end position="334"/>
    </location>
</feature>
<evidence type="ECO:0000256" key="1">
    <source>
        <dbReference type="ARBA" id="ARBA00012513"/>
    </source>
</evidence>
<dbReference type="RefSeq" id="WP_184788709.1">
    <property type="nucleotide sequence ID" value="NZ_BONT01000105.1"/>
</dbReference>
<evidence type="ECO:0000256" key="7">
    <source>
        <dbReference type="ARBA" id="ARBA00047899"/>
    </source>
</evidence>
<evidence type="ECO:0000256" key="4">
    <source>
        <dbReference type="ARBA" id="ARBA00022741"/>
    </source>
</evidence>
<dbReference type="InterPro" id="IPR017441">
    <property type="entry name" value="Protein_kinase_ATP_BS"/>
</dbReference>
<dbReference type="InterPro" id="IPR011009">
    <property type="entry name" value="Kinase-like_dom_sf"/>
</dbReference>
<dbReference type="PROSITE" id="PS00107">
    <property type="entry name" value="PROTEIN_KINASE_ATP"/>
    <property type="match status" value="1"/>
</dbReference>
<dbReference type="PROSITE" id="PS50231">
    <property type="entry name" value="RICIN_B_LECTIN"/>
    <property type="match status" value="1"/>
</dbReference>
<evidence type="ECO:0000256" key="3">
    <source>
        <dbReference type="ARBA" id="ARBA00022679"/>
    </source>
</evidence>
<feature type="region of interest" description="Disordered" evidence="10">
    <location>
        <begin position="339"/>
        <end position="360"/>
    </location>
</feature>
<dbReference type="PROSITE" id="PS00108">
    <property type="entry name" value="PROTEIN_KINASE_ST"/>
    <property type="match status" value="1"/>
</dbReference>
<keyword evidence="11" id="KW-0472">Membrane</keyword>
<keyword evidence="11" id="KW-1133">Transmembrane helix</keyword>
<dbReference type="PANTHER" id="PTHR43289">
    <property type="entry name" value="MITOGEN-ACTIVATED PROTEIN KINASE KINASE KINASE 20-RELATED"/>
    <property type="match status" value="1"/>
</dbReference>
<dbReference type="Gene3D" id="2.80.10.50">
    <property type="match status" value="1"/>
</dbReference>
<protein>
    <recommendedName>
        <fullName evidence="1">non-specific serine/threonine protein kinase</fullName>
        <ecNumber evidence="1">2.7.11.1</ecNumber>
    </recommendedName>
</protein>
<evidence type="ECO:0000313" key="13">
    <source>
        <dbReference type="EMBL" id="MBB6035881.1"/>
    </source>
</evidence>